<sequence>MTGIHASANMHSLSVLYRRSIEQLNVNNVKDLSAVDTSSETMFANRICLAIAEILKKLVRLGLADCLKQNPDLPITSFADAKIVERFNIVRDYLLVRASRLLAYELESTVISSYLPKQFACLVHVTAPKHLVPELLNISLCKSDKTSDVCKNPHIDLISWALEQNLNVADYAFWCVTSTDMKDIEAVNYLLSRLLPHAKLLAKDHSFCYALILHLDRVRKATLPENQHIKLLRAVFEHLSTLHKCDLLESLQSFKNSNRATPLSNSTIHFQTHIRQLFNRLVAYNTNPDDNNENFNNNQRMLNLFNKDFLLDCELLLFTNPIRFLVELIRLPVSRKCPHSLTAVHQLLDQLLYVLQVPINFSTATKCLPQTDNSTPLSSDQFVHSTIFQELILVNWSNRKSHKDLSLLGHEDPYESKDGNLFHVSFLYEEGKSELSNNDDDLCQSSSSYKLSDNPILDTIIYLFRKPNCIIQINSIVKYFLILVKNSILNKSSSNYINHSTPTSCTATTDIINSSSSLQSVHIRLFIHVLSSLMNDTSIIKHHLNEIDLNELLKQLIQLFNILFLNQLTTIHNDNSNMVTSKDDLTCKKCIETTVCHYLTSNEVDIMLLELIECCFRQSYECLLSNKQSTIQEGAEVEEQQQRSHAKENLSLLNTFKKDILNSMNIYDWYKQRCMYLFSAIFSSIKTLKSIQQYDDECLNDDINELKDNVFTLSIEISDSQLNSLKHLMNINMFCESTGIQFKNIPIIPSSMEQTEHSDSILLPSSTVSSENNNAENQIISPRLLYFIFELATVSNRLCDQVLKAVISRSLKPNHLWNHISSGHLLIAVHLFHKKTVRSRQLKCWERLYFLFNKLLKSGILVYPLPTLVNTTSNGSDNILSRSFYLLDWSKLCGAFDLFAFTSDLFNLWCISLETSPNRRLLRNTFQSIDSSIIKTNDNNTSKIDHQETELYILCYSLCSLVSLLSSVISLHSNTQINKICSGSNIDDCNATDSDHDVISLLKSSQFVQYSKQLAISLLNQLSNRLSNSLIPNFLMKSTSQSNVISSEWNRLKQTILLVQQDLSRN</sequence>
<organism evidence="1 2">
    <name type="scientific">Schistosoma japonicum</name>
    <name type="common">Blood fluke</name>
    <dbReference type="NCBI Taxonomy" id="6182"/>
    <lineage>
        <taxon>Eukaryota</taxon>
        <taxon>Metazoa</taxon>
        <taxon>Spiralia</taxon>
        <taxon>Lophotrochozoa</taxon>
        <taxon>Platyhelminthes</taxon>
        <taxon>Trematoda</taxon>
        <taxon>Digenea</taxon>
        <taxon>Strigeidida</taxon>
        <taxon>Schistosomatoidea</taxon>
        <taxon>Schistosomatidae</taxon>
        <taxon>Schistosoma</taxon>
    </lineage>
</organism>
<dbReference type="STRING" id="6182.A0A4Z2CY81"/>
<keyword evidence="2" id="KW-1185">Reference proteome</keyword>
<evidence type="ECO:0000313" key="1">
    <source>
        <dbReference type="EMBL" id="TNN09203.1"/>
    </source>
</evidence>
<gene>
    <name evidence="1" type="ORF">EWB00_006416</name>
</gene>
<proteinExistence type="predicted"/>
<comment type="caution">
    <text evidence="1">The sequence shown here is derived from an EMBL/GenBank/DDBJ whole genome shotgun (WGS) entry which is preliminary data.</text>
</comment>
<reference evidence="1 2" key="1">
    <citation type="submission" date="2019-03" db="EMBL/GenBank/DDBJ databases">
        <title>An improved genome assembly of the fluke Schistosoma japonicum.</title>
        <authorList>
            <person name="Hu W."/>
            <person name="Luo F."/>
            <person name="Yin M."/>
            <person name="Mo X."/>
            <person name="Sun C."/>
            <person name="Wu Q."/>
            <person name="Zhu B."/>
            <person name="Xiang M."/>
            <person name="Wang J."/>
            <person name="Wang Y."/>
            <person name="Zhang T."/>
            <person name="Xu B."/>
            <person name="Zheng H."/>
            <person name="Feng Z."/>
        </authorList>
    </citation>
    <scope>NUCLEOTIDE SEQUENCE [LARGE SCALE GENOMIC DNA]</scope>
    <source>
        <strain evidence="1">HuSjv2</strain>
        <tissue evidence="1">Worms</tissue>
    </source>
</reference>
<dbReference type="AlphaFoldDB" id="A0A4Z2CY81"/>
<dbReference type="EMBL" id="SKCS01000397">
    <property type="protein sequence ID" value="TNN09203.1"/>
    <property type="molecule type" value="Genomic_DNA"/>
</dbReference>
<dbReference type="Proteomes" id="UP000311919">
    <property type="component" value="Unassembled WGS sequence"/>
</dbReference>
<name>A0A4Z2CY81_SCHJA</name>
<protein>
    <submittedName>
        <fullName evidence="1">Putative rhoptry protein</fullName>
    </submittedName>
</protein>
<accession>A0A4Z2CY81</accession>
<dbReference type="OrthoDB" id="6246449at2759"/>
<evidence type="ECO:0000313" key="2">
    <source>
        <dbReference type="Proteomes" id="UP000311919"/>
    </source>
</evidence>